<evidence type="ECO:0000256" key="1">
    <source>
        <dbReference type="ARBA" id="ARBA00004127"/>
    </source>
</evidence>
<feature type="transmembrane region" description="Helical" evidence="6">
    <location>
        <begin position="150"/>
        <end position="170"/>
    </location>
</feature>
<evidence type="ECO:0000256" key="6">
    <source>
        <dbReference type="SAM" id="Phobius"/>
    </source>
</evidence>
<evidence type="ECO:0000256" key="4">
    <source>
        <dbReference type="ARBA" id="ARBA00022989"/>
    </source>
</evidence>
<organism evidence="8 9">
    <name type="scientific">Candidatus Levilactobacillus faecigallinarum</name>
    <dbReference type="NCBI Taxonomy" id="2838638"/>
    <lineage>
        <taxon>Bacteria</taxon>
        <taxon>Bacillati</taxon>
        <taxon>Bacillota</taxon>
        <taxon>Bacilli</taxon>
        <taxon>Lactobacillales</taxon>
        <taxon>Lactobacillaceae</taxon>
        <taxon>Levilactobacillus</taxon>
    </lineage>
</organism>
<evidence type="ECO:0000259" key="7">
    <source>
        <dbReference type="Pfam" id="PF00892"/>
    </source>
</evidence>
<dbReference type="GO" id="GO:0016020">
    <property type="term" value="C:membrane"/>
    <property type="evidence" value="ECO:0007669"/>
    <property type="project" value="UniProtKB-SubCell"/>
</dbReference>
<keyword evidence="5 6" id="KW-0472">Membrane</keyword>
<dbReference type="InterPro" id="IPR000620">
    <property type="entry name" value="EamA_dom"/>
</dbReference>
<feature type="transmembrane region" description="Helical" evidence="6">
    <location>
        <begin position="38"/>
        <end position="56"/>
    </location>
</feature>
<feature type="transmembrane region" description="Helical" evidence="6">
    <location>
        <begin position="214"/>
        <end position="233"/>
    </location>
</feature>
<name>A0A9D1QV68_9LACO</name>
<gene>
    <name evidence="8" type="ORF">H9875_08290</name>
</gene>
<comment type="similarity">
    <text evidence="2">Belongs to the EamA transporter family.</text>
</comment>
<keyword evidence="4 6" id="KW-1133">Transmembrane helix</keyword>
<dbReference type="Proteomes" id="UP000886822">
    <property type="component" value="Unassembled WGS sequence"/>
</dbReference>
<feature type="transmembrane region" description="Helical" evidence="6">
    <location>
        <begin position="182"/>
        <end position="208"/>
    </location>
</feature>
<comment type="caution">
    <text evidence="8">The sequence shown here is derived from an EMBL/GenBank/DDBJ whole genome shotgun (WGS) entry which is preliminary data.</text>
</comment>
<dbReference type="InterPro" id="IPR037185">
    <property type="entry name" value="EmrE-like"/>
</dbReference>
<evidence type="ECO:0000256" key="5">
    <source>
        <dbReference type="ARBA" id="ARBA00023136"/>
    </source>
</evidence>
<dbReference type="PANTHER" id="PTHR32322:SF2">
    <property type="entry name" value="EAMA DOMAIN-CONTAINING PROTEIN"/>
    <property type="match status" value="1"/>
</dbReference>
<feature type="transmembrane region" description="Helical" evidence="6">
    <location>
        <begin position="68"/>
        <end position="85"/>
    </location>
</feature>
<keyword evidence="3 6" id="KW-0812">Transmembrane</keyword>
<evidence type="ECO:0000313" key="8">
    <source>
        <dbReference type="EMBL" id="HIW72606.1"/>
    </source>
</evidence>
<reference evidence="8" key="2">
    <citation type="submission" date="2021-04" db="EMBL/GenBank/DDBJ databases">
        <authorList>
            <person name="Gilroy R."/>
        </authorList>
    </citation>
    <scope>NUCLEOTIDE SEQUENCE</scope>
    <source>
        <strain evidence="8">CHK173-259</strain>
    </source>
</reference>
<reference evidence="8" key="1">
    <citation type="journal article" date="2021" name="PeerJ">
        <title>Extensive microbial diversity within the chicken gut microbiome revealed by metagenomics and culture.</title>
        <authorList>
            <person name="Gilroy R."/>
            <person name="Ravi A."/>
            <person name="Getino M."/>
            <person name="Pursley I."/>
            <person name="Horton D.L."/>
            <person name="Alikhan N.F."/>
            <person name="Baker D."/>
            <person name="Gharbi K."/>
            <person name="Hall N."/>
            <person name="Watson M."/>
            <person name="Adriaenssens E.M."/>
            <person name="Foster-Nyarko E."/>
            <person name="Jarju S."/>
            <person name="Secka A."/>
            <person name="Antonio M."/>
            <person name="Oren A."/>
            <person name="Chaudhuri R.R."/>
            <person name="La Ragione R."/>
            <person name="Hildebrand F."/>
            <person name="Pallen M.J."/>
        </authorList>
    </citation>
    <scope>NUCLEOTIDE SEQUENCE</scope>
    <source>
        <strain evidence="8">CHK173-259</strain>
    </source>
</reference>
<feature type="transmembrane region" description="Helical" evidence="6">
    <location>
        <begin position="245"/>
        <end position="263"/>
    </location>
</feature>
<comment type="subcellular location">
    <subcellularLocation>
        <location evidence="1">Endomembrane system</location>
        <topology evidence="1">Multi-pass membrane protein</topology>
    </subcellularLocation>
</comment>
<dbReference type="PANTHER" id="PTHR32322">
    <property type="entry name" value="INNER MEMBRANE TRANSPORTER"/>
    <property type="match status" value="1"/>
</dbReference>
<accession>A0A9D1QV68</accession>
<evidence type="ECO:0000313" key="9">
    <source>
        <dbReference type="Proteomes" id="UP000886822"/>
    </source>
</evidence>
<feature type="transmembrane region" description="Helical" evidence="6">
    <location>
        <begin position="269"/>
        <end position="288"/>
    </location>
</feature>
<feature type="transmembrane region" description="Helical" evidence="6">
    <location>
        <begin position="126"/>
        <end position="144"/>
    </location>
</feature>
<dbReference type="AlphaFoldDB" id="A0A9D1QV68"/>
<dbReference type="Pfam" id="PF00892">
    <property type="entry name" value="EamA"/>
    <property type="match status" value="2"/>
</dbReference>
<evidence type="ECO:0000256" key="3">
    <source>
        <dbReference type="ARBA" id="ARBA00022692"/>
    </source>
</evidence>
<proteinExistence type="inferred from homology"/>
<evidence type="ECO:0000256" key="2">
    <source>
        <dbReference type="ARBA" id="ARBA00007362"/>
    </source>
</evidence>
<dbReference type="SUPFAM" id="SSF103481">
    <property type="entry name" value="Multidrug resistance efflux transporter EmrE"/>
    <property type="match status" value="2"/>
</dbReference>
<sequence length="294" mass="31821">MKSKKVIGALLLSLAASIWGGMFVVVKSVVTTIPPIQLVWLRYLVAVIVLFGVTRVKRITWHWDKRNLGLIVLIGLIGDTLSIVTQETGTWLASAQLGSVITTATPAFMVLFAWPLLHERPHQGDVWSLVLATAGVLVIVGTQFSGRHVLLGAVLLFIAGLTWALMSVLVRLIAADYDTLQVTLLAAGVAVVALTPIVGCQLPVLTAINWLDPQLLGSIFYLGAISTALAFVLWNQGLRLMQSPLAGLFFLFQPVVGALLGWLCLGETISWSFAWGTALIFGGMWVAIRFTKNH</sequence>
<dbReference type="InterPro" id="IPR050638">
    <property type="entry name" value="AA-Vitamin_Transporters"/>
</dbReference>
<feature type="domain" description="EamA" evidence="7">
    <location>
        <begin position="151"/>
        <end position="287"/>
    </location>
</feature>
<feature type="domain" description="EamA" evidence="7">
    <location>
        <begin position="7"/>
        <end position="140"/>
    </location>
</feature>
<dbReference type="EMBL" id="DXGJ01000063">
    <property type="protein sequence ID" value="HIW72606.1"/>
    <property type="molecule type" value="Genomic_DNA"/>
</dbReference>
<feature type="transmembrane region" description="Helical" evidence="6">
    <location>
        <begin position="91"/>
        <end position="114"/>
    </location>
</feature>
<protein>
    <submittedName>
        <fullName evidence="8">DMT family transporter</fullName>
    </submittedName>
</protein>